<comment type="caution">
    <text evidence="1">The sequence shown here is derived from an EMBL/GenBank/DDBJ whole genome shotgun (WGS) entry which is preliminary data.</text>
</comment>
<reference evidence="1" key="1">
    <citation type="submission" date="2020-05" db="EMBL/GenBank/DDBJ databases">
        <title>Large-scale comparative analyses of tick genomes elucidate their genetic diversity and vector capacities.</title>
        <authorList>
            <person name="Jia N."/>
            <person name="Wang J."/>
            <person name="Shi W."/>
            <person name="Du L."/>
            <person name="Sun Y."/>
            <person name="Zhan W."/>
            <person name="Jiang J."/>
            <person name="Wang Q."/>
            <person name="Zhang B."/>
            <person name="Ji P."/>
            <person name="Sakyi L.B."/>
            <person name="Cui X."/>
            <person name="Yuan T."/>
            <person name="Jiang B."/>
            <person name="Yang W."/>
            <person name="Lam T.T.-Y."/>
            <person name="Chang Q."/>
            <person name="Ding S."/>
            <person name="Wang X."/>
            <person name="Zhu J."/>
            <person name="Ruan X."/>
            <person name="Zhao L."/>
            <person name="Wei J."/>
            <person name="Que T."/>
            <person name="Du C."/>
            <person name="Cheng J."/>
            <person name="Dai P."/>
            <person name="Han X."/>
            <person name="Huang E."/>
            <person name="Gao Y."/>
            <person name="Liu J."/>
            <person name="Shao H."/>
            <person name="Ye R."/>
            <person name="Li L."/>
            <person name="Wei W."/>
            <person name="Wang X."/>
            <person name="Wang C."/>
            <person name="Yang T."/>
            <person name="Huo Q."/>
            <person name="Li W."/>
            <person name="Guo W."/>
            <person name="Chen H."/>
            <person name="Zhou L."/>
            <person name="Ni X."/>
            <person name="Tian J."/>
            <person name="Zhou Y."/>
            <person name="Sheng Y."/>
            <person name="Liu T."/>
            <person name="Pan Y."/>
            <person name="Xia L."/>
            <person name="Li J."/>
            <person name="Zhao F."/>
            <person name="Cao W."/>
        </authorList>
    </citation>
    <scope>NUCLEOTIDE SEQUENCE</scope>
    <source>
        <strain evidence="1">Dsil-2018</strain>
    </source>
</reference>
<evidence type="ECO:0000313" key="1">
    <source>
        <dbReference type="EMBL" id="KAH7979433.1"/>
    </source>
</evidence>
<accession>A0ACB8DYH3</accession>
<dbReference type="Proteomes" id="UP000821865">
    <property type="component" value="Chromosome 1"/>
</dbReference>
<sequence>MDFSPWSILIALTAVAATVAIIWLLKRKYDHNFFRRHGIPGPEPDLILGNYGQLDKDRIKVMDTWVQKYGKVFGFYMAEIPYVIVSDLDMIKECFVKQMQIFHERPPMLIPVEPLLSSLLYATGVQWKKVRSVVNPSFSSTKMKHLTTTIVSCCEKTLEVINSHVDDGQPVNMTKLFKGLSLDVVSKCALAWEVDCQGDPNDPLLKVVRSVAEDTESTLVEGALKVPAFRGLLRWVFPFTEISRIYCDLLERLRQIIKLRRRGHRPSTLDMLQLLLDAQEGTERNEFEGRKPYIPLITDDELLGNCFVFLVAGYETTATAMSIAMYELAMHPDEQEDIYCEMMQALEPSGELTYEVIHQMKRLDMFVCECLRMYPPIALITSRQCNKDTVVLGQRFPAGVNVMAPTWQVHHDPEVWPNPFRFDSERFRGGARAHHPAAFIPFGLGPRECLGKRFSILEIKAAICTTLRKCKVLICEETVVPMKPVVRSLFLRSESDIMLKFGLRSFSYEKA</sequence>
<proteinExistence type="predicted"/>
<protein>
    <submittedName>
        <fullName evidence="1">Uncharacterized protein</fullName>
    </submittedName>
</protein>
<dbReference type="EMBL" id="CM023470">
    <property type="protein sequence ID" value="KAH7979433.1"/>
    <property type="molecule type" value="Genomic_DNA"/>
</dbReference>
<keyword evidence="2" id="KW-1185">Reference proteome</keyword>
<name>A0ACB8DYH3_DERSI</name>
<evidence type="ECO:0000313" key="2">
    <source>
        <dbReference type="Proteomes" id="UP000821865"/>
    </source>
</evidence>
<organism evidence="1 2">
    <name type="scientific">Dermacentor silvarum</name>
    <name type="common">Tick</name>
    <dbReference type="NCBI Taxonomy" id="543639"/>
    <lineage>
        <taxon>Eukaryota</taxon>
        <taxon>Metazoa</taxon>
        <taxon>Ecdysozoa</taxon>
        <taxon>Arthropoda</taxon>
        <taxon>Chelicerata</taxon>
        <taxon>Arachnida</taxon>
        <taxon>Acari</taxon>
        <taxon>Parasitiformes</taxon>
        <taxon>Ixodida</taxon>
        <taxon>Ixodoidea</taxon>
        <taxon>Ixodidae</taxon>
        <taxon>Rhipicephalinae</taxon>
        <taxon>Dermacentor</taxon>
    </lineage>
</organism>
<gene>
    <name evidence="1" type="ORF">HPB49_009412</name>
</gene>